<keyword evidence="1" id="KW-1133">Transmembrane helix</keyword>
<feature type="transmembrane region" description="Helical" evidence="1">
    <location>
        <begin position="53"/>
        <end position="78"/>
    </location>
</feature>
<name>A0ABV3S3F0_9LACO</name>
<keyword evidence="3" id="KW-1185">Reference proteome</keyword>
<evidence type="ECO:0000313" key="2">
    <source>
        <dbReference type="EMBL" id="MEX0379915.1"/>
    </source>
</evidence>
<feature type="transmembrane region" description="Helical" evidence="1">
    <location>
        <begin position="99"/>
        <end position="129"/>
    </location>
</feature>
<keyword evidence="1" id="KW-0812">Transmembrane</keyword>
<proteinExistence type="predicted"/>
<feature type="transmembrane region" description="Helical" evidence="1">
    <location>
        <begin position="7"/>
        <end position="25"/>
    </location>
</feature>
<gene>
    <name evidence="2" type="ORF">AB3K24_00865</name>
</gene>
<organism evidence="2 3">
    <name type="scientific">Leuconostoc aquikimchii</name>
    <dbReference type="NCBI Taxonomy" id="3236804"/>
    <lineage>
        <taxon>Bacteria</taxon>
        <taxon>Bacillati</taxon>
        <taxon>Bacillota</taxon>
        <taxon>Bacilli</taxon>
        <taxon>Lactobacillales</taxon>
        <taxon>Lactobacillaceae</taxon>
        <taxon>Leuconostoc</taxon>
    </lineage>
</organism>
<dbReference type="EMBL" id="JBFPER010000001">
    <property type="protein sequence ID" value="MEX0379915.1"/>
    <property type="molecule type" value="Genomic_DNA"/>
</dbReference>
<evidence type="ECO:0008006" key="4">
    <source>
        <dbReference type="Google" id="ProtNLM"/>
    </source>
</evidence>
<feature type="transmembrane region" description="Helical" evidence="1">
    <location>
        <begin position="241"/>
        <end position="264"/>
    </location>
</feature>
<feature type="transmembrane region" description="Helical" evidence="1">
    <location>
        <begin position="149"/>
        <end position="172"/>
    </location>
</feature>
<reference evidence="2 3" key="1">
    <citation type="submission" date="2024-07" db="EMBL/GenBank/DDBJ databases">
        <authorList>
            <person name="Yun M."/>
        </authorList>
    </citation>
    <scope>NUCLEOTIDE SEQUENCE [LARGE SCALE GENOMIC DNA]</scope>
    <source>
        <strain evidence="2 3">MS01</strain>
    </source>
</reference>
<evidence type="ECO:0000256" key="1">
    <source>
        <dbReference type="SAM" id="Phobius"/>
    </source>
</evidence>
<keyword evidence="1" id="KW-0472">Membrane</keyword>
<dbReference type="RefSeq" id="WP_367973294.1">
    <property type="nucleotide sequence ID" value="NZ_JBFPEQ010000001.1"/>
</dbReference>
<feature type="transmembrane region" description="Helical" evidence="1">
    <location>
        <begin position="184"/>
        <end position="207"/>
    </location>
</feature>
<evidence type="ECO:0000313" key="3">
    <source>
        <dbReference type="Proteomes" id="UP001556617"/>
    </source>
</evidence>
<dbReference type="Proteomes" id="UP001556617">
    <property type="component" value="Unassembled WGS sequence"/>
</dbReference>
<sequence>MTKRTTLIFTAVIIIFFSIITWTTLNTISSYRGISATAATAGNAFFNNQIAGILPVSVSTTMLVYFTASGSLIAVYCKNNPIFYNIQQRIGYDAFIKKALLRTAIVATLSSLITSLYEILLITLMIHPIDLMFTENQNLSSGLGFFDNGSLSGIVIFIALSSLGWGVYASFIFSVGLFIKKTPVYLITGAVIGTILIVAPALISNAFNRTLVPFLNLFILPTLIVPGQMQLVGNGPAITPVYSSFIIATTIYITVTWALTRLWIVRKQKVG</sequence>
<comment type="caution">
    <text evidence="2">The sequence shown here is derived from an EMBL/GenBank/DDBJ whole genome shotgun (WGS) entry which is preliminary data.</text>
</comment>
<protein>
    <recommendedName>
        <fullName evidence="4">ABC transporter permease</fullName>
    </recommendedName>
</protein>
<accession>A0ABV3S3F0</accession>